<evidence type="ECO:0000313" key="7">
    <source>
        <dbReference type="EMBL" id="KUL62235.1"/>
    </source>
</evidence>
<comment type="caution">
    <text evidence="7">The sequence shown here is derived from an EMBL/GenBank/DDBJ whole genome shotgun (WGS) entry which is preliminary data.</text>
</comment>
<keyword evidence="2" id="KW-0813">Transport</keyword>
<proteinExistence type="inferred from homology"/>
<dbReference type="InterPro" id="IPR003439">
    <property type="entry name" value="ABC_transporter-like_ATP-bd"/>
</dbReference>
<dbReference type="Proteomes" id="UP000053413">
    <property type="component" value="Unassembled WGS sequence"/>
</dbReference>
<dbReference type="InterPro" id="IPR003593">
    <property type="entry name" value="AAA+_ATPase"/>
</dbReference>
<dbReference type="AlphaFoldDB" id="A0A0X3WZL0"/>
<dbReference type="PROSITE" id="PS50893">
    <property type="entry name" value="ABC_TRANSPORTER_2"/>
    <property type="match status" value="1"/>
</dbReference>
<dbReference type="EMBL" id="LLZJ01000144">
    <property type="protein sequence ID" value="KUL62235.1"/>
    <property type="molecule type" value="Genomic_DNA"/>
</dbReference>
<dbReference type="Pfam" id="PF00005">
    <property type="entry name" value="ABC_tran"/>
    <property type="match status" value="1"/>
</dbReference>
<dbReference type="PANTHER" id="PTHR43776:SF7">
    <property type="entry name" value="D,D-DIPEPTIDE TRANSPORT ATP-BINDING PROTEIN DDPF-RELATED"/>
    <property type="match status" value="1"/>
</dbReference>
<dbReference type="Gene3D" id="3.40.50.300">
    <property type="entry name" value="P-loop containing nucleotide triphosphate hydrolases"/>
    <property type="match status" value="1"/>
</dbReference>
<dbReference type="GO" id="GO:0015833">
    <property type="term" value="P:peptide transport"/>
    <property type="evidence" value="ECO:0007669"/>
    <property type="project" value="InterPro"/>
</dbReference>
<gene>
    <name evidence="7" type="ORF">ADL28_13405</name>
</gene>
<evidence type="ECO:0000256" key="4">
    <source>
        <dbReference type="ARBA" id="ARBA00022840"/>
    </source>
</evidence>
<evidence type="ECO:0000256" key="2">
    <source>
        <dbReference type="ARBA" id="ARBA00022448"/>
    </source>
</evidence>
<protein>
    <submittedName>
        <fullName evidence="7">Diguanylate cyclase</fullName>
    </submittedName>
</protein>
<keyword evidence="4" id="KW-0067">ATP-binding</keyword>
<evidence type="ECO:0000256" key="1">
    <source>
        <dbReference type="ARBA" id="ARBA00005417"/>
    </source>
</evidence>
<dbReference type="InterPro" id="IPR027417">
    <property type="entry name" value="P-loop_NTPase"/>
</dbReference>
<dbReference type="InterPro" id="IPR013563">
    <property type="entry name" value="Oligopep_ABC_C"/>
</dbReference>
<dbReference type="SUPFAM" id="SSF52540">
    <property type="entry name" value="P-loop containing nucleoside triphosphate hydrolases"/>
    <property type="match status" value="1"/>
</dbReference>
<organism evidence="7 8">
    <name type="scientific">Streptomyces violaceusniger</name>
    <dbReference type="NCBI Taxonomy" id="68280"/>
    <lineage>
        <taxon>Bacteria</taxon>
        <taxon>Bacillati</taxon>
        <taxon>Actinomycetota</taxon>
        <taxon>Actinomycetes</taxon>
        <taxon>Kitasatosporales</taxon>
        <taxon>Streptomycetaceae</taxon>
        <taxon>Streptomyces</taxon>
        <taxon>Streptomyces violaceusniger group</taxon>
    </lineage>
</organism>
<dbReference type="InterPro" id="IPR050319">
    <property type="entry name" value="ABC_transp_ATP-bind"/>
</dbReference>
<accession>A0A0X3WZL0</accession>
<reference evidence="8" key="1">
    <citation type="submission" date="2015-10" db="EMBL/GenBank/DDBJ databases">
        <authorList>
            <person name="Ju K.-S."/>
            <person name="Doroghazi J.R."/>
            <person name="Metcalf W.W."/>
        </authorList>
    </citation>
    <scope>NUCLEOTIDE SEQUENCE [LARGE SCALE GENOMIC DNA]</scope>
    <source>
        <strain evidence="8">NRRL F-8817</strain>
    </source>
</reference>
<name>A0A0X3WZL0_STRVO</name>
<evidence type="ECO:0000256" key="5">
    <source>
        <dbReference type="SAM" id="MobiDB-lite"/>
    </source>
</evidence>
<evidence type="ECO:0000313" key="8">
    <source>
        <dbReference type="Proteomes" id="UP000053413"/>
    </source>
</evidence>
<dbReference type="GO" id="GO:0005524">
    <property type="term" value="F:ATP binding"/>
    <property type="evidence" value="ECO:0007669"/>
    <property type="project" value="UniProtKB-KW"/>
</dbReference>
<comment type="similarity">
    <text evidence="1">Belongs to the ABC transporter superfamily.</text>
</comment>
<dbReference type="InterPro" id="IPR017871">
    <property type="entry name" value="ABC_transporter-like_CS"/>
</dbReference>
<evidence type="ECO:0000256" key="3">
    <source>
        <dbReference type="ARBA" id="ARBA00022741"/>
    </source>
</evidence>
<evidence type="ECO:0000259" key="6">
    <source>
        <dbReference type="PROSITE" id="PS50893"/>
    </source>
</evidence>
<dbReference type="CDD" id="cd03257">
    <property type="entry name" value="ABC_NikE_OppD_transporters"/>
    <property type="match status" value="1"/>
</dbReference>
<dbReference type="GO" id="GO:0055085">
    <property type="term" value="P:transmembrane transport"/>
    <property type="evidence" value="ECO:0007669"/>
    <property type="project" value="UniProtKB-ARBA"/>
</dbReference>
<dbReference type="FunFam" id="3.40.50.300:FF:000016">
    <property type="entry name" value="Oligopeptide ABC transporter ATP-binding component"/>
    <property type="match status" value="1"/>
</dbReference>
<feature type="region of interest" description="Disordered" evidence="5">
    <location>
        <begin position="1"/>
        <end position="44"/>
    </location>
</feature>
<sequence length="293" mass="31966">MAEQPISDPQAPGRRTGPADAISVRDVTRDYRRPRTSLRHPSPPVHALRGVSFAVPAGQRFGIVGESGCGKSTLLRILAGLDRPTSGSVAIDGRDITGLRERQLRFVRERLQLVFQDPMSSLDPRMRVGDIVAEPLVAQGHGNRRERVAELLEAVGLRADAADRYPHQFSGGQRQRISIARALAPRPKIIVADEPVSALDVSVRAQVLNLIADLVDELNLTLVFVSHDLSVVRHVCDRVAVMHNGQIVETGVTEQVYEDPQHSYTRALISAVPTLGKALSGVSAADLNREYQP</sequence>
<dbReference type="GO" id="GO:0016887">
    <property type="term" value="F:ATP hydrolysis activity"/>
    <property type="evidence" value="ECO:0007669"/>
    <property type="project" value="InterPro"/>
</dbReference>
<dbReference type="PROSITE" id="PS00211">
    <property type="entry name" value="ABC_TRANSPORTER_1"/>
    <property type="match status" value="1"/>
</dbReference>
<dbReference type="PANTHER" id="PTHR43776">
    <property type="entry name" value="TRANSPORT ATP-BINDING PROTEIN"/>
    <property type="match status" value="1"/>
</dbReference>
<dbReference type="OrthoDB" id="8481147at2"/>
<keyword evidence="3" id="KW-0547">Nucleotide-binding</keyword>
<feature type="domain" description="ABC transporter" evidence="6">
    <location>
        <begin position="22"/>
        <end position="269"/>
    </location>
</feature>
<dbReference type="Pfam" id="PF08352">
    <property type="entry name" value="oligo_HPY"/>
    <property type="match status" value="1"/>
</dbReference>
<dbReference type="RefSeq" id="WP_059143974.1">
    <property type="nucleotide sequence ID" value="NZ_LLZJ01000144.1"/>
</dbReference>
<dbReference type="SMART" id="SM00382">
    <property type="entry name" value="AAA"/>
    <property type="match status" value="1"/>
</dbReference>